<dbReference type="PANTHER" id="PTHR43335">
    <property type="entry name" value="ABC TRANSPORTER, ATP-BINDING PROTEIN"/>
    <property type="match status" value="1"/>
</dbReference>
<evidence type="ECO:0000313" key="6">
    <source>
        <dbReference type="EMBL" id="HJC63014.1"/>
    </source>
</evidence>
<reference evidence="6" key="1">
    <citation type="journal article" date="2021" name="PeerJ">
        <title>Extensive microbial diversity within the chicken gut microbiome revealed by metagenomics and culture.</title>
        <authorList>
            <person name="Gilroy R."/>
            <person name="Ravi A."/>
            <person name="Getino M."/>
            <person name="Pursley I."/>
            <person name="Horton D.L."/>
            <person name="Alikhan N.F."/>
            <person name="Baker D."/>
            <person name="Gharbi K."/>
            <person name="Hall N."/>
            <person name="Watson M."/>
            <person name="Adriaenssens E.M."/>
            <person name="Foster-Nyarko E."/>
            <person name="Jarju S."/>
            <person name="Secka A."/>
            <person name="Antonio M."/>
            <person name="Oren A."/>
            <person name="Chaudhuri R.R."/>
            <person name="La Ragione R."/>
            <person name="Hildebrand F."/>
            <person name="Pallen M.J."/>
        </authorList>
    </citation>
    <scope>NUCLEOTIDE SEQUENCE</scope>
    <source>
        <strain evidence="6">ChiBcec2-3848</strain>
    </source>
</reference>
<dbReference type="Proteomes" id="UP000823886">
    <property type="component" value="Unassembled WGS sequence"/>
</dbReference>
<feature type="domain" description="ABC transporter" evidence="5">
    <location>
        <begin position="4"/>
        <end position="230"/>
    </location>
</feature>
<keyword evidence="4 6" id="KW-0067">ATP-binding</keyword>
<evidence type="ECO:0000256" key="1">
    <source>
        <dbReference type="ARBA" id="ARBA00005417"/>
    </source>
</evidence>
<dbReference type="AlphaFoldDB" id="A0A9D2PL82"/>
<evidence type="ECO:0000313" key="7">
    <source>
        <dbReference type="Proteomes" id="UP000823886"/>
    </source>
</evidence>
<accession>A0A9D2PL82</accession>
<dbReference type="SUPFAM" id="SSF52540">
    <property type="entry name" value="P-loop containing nucleoside triphosphate hydrolases"/>
    <property type="match status" value="1"/>
</dbReference>
<comment type="caution">
    <text evidence="6">The sequence shown here is derived from an EMBL/GenBank/DDBJ whole genome shotgun (WGS) entry which is preliminary data.</text>
</comment>
<dbReference type="GO" id="GO:0016887">
    <property type="term" value="F:ATP hydrolysis activity"/>
    <property type="evidence" value="ECO:0007669"/>
    <property type="project" value="InterPro"/>
</dbReference>
<dbReference type="Pfam" id="PF00005">
    <property type="entry name" value="ABC_tran"/>
    <property type="match status" value="1"/>
</dbReference>
<reference evidence="6" key="2">
    <citation type="submission" date="2021-04" db="EMBL/GenBank/DDBJ databases">
        <authorList>
            <person name="Gilroy R."/>
        </authorList>
    </citation>
    <scope>NUCLEOTIDE SEQUENCE</scope>
    <source>
        <strain evidence="6">ChiBcec2-3848</strain>
    </source>
</reference>
<keyword evidence="2" id="KW-0813">Transport</keyword>
<dbReference type="InterPro" id="IPR003439">
    <property type="entry name" value="ABC_transporter-like_ATP-bd"/>
</dbReference>
<comment type="similarity">
    <text evidence="1">Belongs to the ABC transporter superfamily.</text>
</comment>
<dbReference type="PROSITE" id="PS50893">
    <property type="entry name" value="ABC_TRANSPORTER_2"/>
    <property type="match status" value="1"/>
</dbReference>
<dbReference type="PROSITE" id="PS00211">
    <property type="entry name" value="ABC_TRANSPORTER_1"/>
    <property type="match status" value="1"/>
</dbReference>
<proteinExistence type="inferred from homology"/>
<dbReference type="SMART" id="SM00382">
    <property type="entry name" value="AAA"/>
    <property type="match status" value="1"/>
</dbReference>
<dbReference type="InterPro" id="IPR003593">
    <property type="entry name" value="AAA+_ATPase"/>
</dbReference>
<dbReference type="InterPro" id="IPR027417">
    <property type="entry name" value="P-loop_NTPase"/>
</dbReference>
<evidence type="ECO:0000256" key="3">
    <source>
        <dbReference type="ARBA" id="ARBA00022741"/>
    </source>
</evidence>
<sequence length="283" mass="31589">MTKLIADRIAKQYQNKIAVDTLSLSLGPGLYGLLGANGAGKTTLLRMLAGVLQPDRGEIFLGKDPVQSERYRAHMGYLPQEFGCYPGFTARDFLLYLALLKGLSKSSAQEKIRKLLDTVGLSEAADKKVKTFSGGMKRRLGIAQALLNDPYLLILDEPTAGLDPKERVRFRNLISQLKAGRILILSTHIVSDVEYIADKIFLMQKGQIPREGSVQEILQSMDSSVWECRTDPAQAELLKARYPIVNIREEAGQVFLRLCAREQPCRDAVRVKPTLEDVYLYDS</sequence>
<dbReference type="PANTHER" id="PTHR43335:SF2">
    <property type="entry name" value="ABC TRANSPORTER, ATP-BINDING PROTEIN"/>
    <property type="match status" value="1"/>
</dbReference>
<evidence type="ECO:0000256" key="4">
    <source>
        <dbReference type="ARBA" id="ARBA00022840"/>
    </source>
</evidence>
<evidence type="ECO:0000256" key="2">
    <source>
        <dbReference type="ARBA" id="ARBA00022448"/>
    </source>
</evidence>
<name>A0A9D2PL82_9FIRM</name>
<dbReference type="EMBL" id="DWVZ01000066">
    <property type="protein sequence ID" value="HJC63014.1"/>
    <property type="molecule type" value="Genomic_DNA"/>
</dbReference>
<organism evidence="6 7">
    <name type="scientific">Candidatus Blautia merdavium</name>
    <dbReference type="NCBI Taxonomy" id="2838494"/>
    <lineage>
        <taxon>Bacteria</taxon>
        <taxon>Bacillati</taxon>
        <taxon>Bacillota</taxon>
        <taxon>Clostridia</taxon>
        <taxon>Lachnospirales</taxon>
        <taxon>Lachnospiraceae</taxon>
        <taxon>Blautia</taxon>
    </lineage>
</organism>
<dbReference type="GO" id="GO:0005524">
    <property type="term" value="F:ATP binding"/>
    <property type="evidence" value="ECO:0007669"/>
    <property type="project" value="UniProtKB-KW"/>
</dbReference>
<gene>
    <name evidence="6" type="ORF">H9753_05275</name>
</gene>
<protein>
    <submittedName>
        <fullName evidence="6">ATP-binding cassette domain-containing protein</fullName>
    </submittedName>
</protein>
<evidence type="ECO:0000259" key="5">
    <source>
        <dbReference type="PROSITE" id="PS50893"/>
    </source>
</evidence>
<keyword evidence="3" id="KW-0547">Nucleotide-binding</keyword>
<dbReference type="Gene3D" id="3.40.50.300">
    <property type="entry name" value="P-loop containing nucleotide triphosphate hydrolases"/>
    <property type="match status" value="1"/>
</dbReference>
<dbReference type="InterPro" id="IPR017871">
    <property type="entry name" value="ABC_transporter-like_CS"/>
</dbReference>